<comment type="caution">
    <text evidence="2">The sequence shown here is derived from an EMBL/GenBank/DDBJ whole genome shotgun (WGS) entry which is preliminary data.</text>
</comment>
<dbReference type="AlphaFoldDB" id="A0A2G6E0T0"/>
<accession>A0A2G6E0T0</accession>
<dbReference type="Pfam" id="PF09991">
    <property type="entry name" value="DUF2232"/>
    <property type="match status" value="1"/>
</dbReference>
<feature type="transmembrane region" description="Helical" evidence="1">
    <location>
        <begin position="70"/>
        <end position="88"/>
    </location>
</feature>
<feature type="transmembrane region" description="Helical" evidence="1">
    <location>
        <begin position="252"/>
        <end position="275"/>
    </location>
</feature>
<feature type="transmembrane region" description="Helical" evidence="1">
    <location>
        <begin position="94"/>
        <end position="112"/>
    </location>
</feature>
<keyword evidence="1" id="KW-0812">Transmembrane</keyword>
<protein>
    <recommendedName>
        <fullName evidence="4">DUF2232 domain-containing protein</fullName>
    </recommendedName>
</protein>
<dbReference type="InterPro" id="IPR018710">
    <property type="entry name" value="DUF2232"/>
</dbReference>
<evidence type="ECO:0000256" key="1">
    <source>
        <dbReference type="SAM" id="Phobius"/>
    </source>
</evidence>
<dbReference type="EMBL" id="PDPS01000050">
    <property type="protein sequence ID" value="PID55674.1"/>
    <property type="molecule type" value="Genomic_DNA"/>
</dbReference>
<name>A0A2G6E0T0_9BACT</name>
<proteinExistence type="predicted"/>
<evidence type="ECO:0000313" key="2">
    <source>
        <dbReference type="EMBL" id="PID55674.1"/>
    </source>
</evidence>
<evidence type="ECO:0000313" key="3">
    <source>
        <dbReference type="Proteomes" id="UP000229740"/>
    </source>
</evidence>
<keyword evidence="1" id="KW-0472">Membrane</keyword>
<feature type="transmembrane region" description="Helical" evidence="1">
    <location>
        <begin position="189"/>
        <end position="207"/>
    </location>
</feature>
<evidence type="ECO:0008006" key="4">
    <source>
        <dbReference type="Google" id="ProtNLM"/>
    </source>
</evidence>
<feature type="transmembrane region" description="Helical" evidence="1">
    <location>
        <begin position="227"/>
        <end position="246"/>
    </location>
</feature>
<sequence length="347" mass="38652">MPSVNVMTEAGKQGVQKERVAFSAQLFAVVLVVTLVTLTFYGIQQSASMGFLQFFLPVPIVFLSLRNVSLWSGVAAALCSAAAISVWFGPRTGILFLFGVGVVAVIVSLCFLRKYTATSSIAWLTAYYVILGILAVYIQEGLSFEEHTQRLMGLFMQHQQEFIDLYKQQGLPQYQIEALFESLARVMSVTFPFISASVSAIVTYFVIRLLLKFQRVILPPLRSFQDWGVSDHMVWLFILGGLLFHFEETSIVGINLLLGLTLLYYLQGCAVITFIMRKKRAAKFLQFVVYLLLFLQIPYGMIGMGLLLTGAAAEGLLLSLPALIMVAGIGLANVWVDFRKRLKQARL</sequence>
<feature type="transmembrane region" description="Helical" evidence="1">
    <location>
        <begin position="287"/>
        <end position="309"/>
    </location>
</feature>
<feature type="transmembrane region" description="Helical" evidence="1">
    <location>
        <begin position="315"/>
        <end position="336"/>
    </location>
</feature>
<feature type="transmembrane region" description="Helical" evidence="1">
    <location>
        <begin position="20"/>
        <end position="41"/>
    </location>
</feature>
<gene>
    <name evidence="2" type="ORF">CSB45_14845</name>
</gene>
<feature type="transmembrane region" description="Helical" evidence="1">
    <location>
        <begin position="121"/>
        <end position="138"/>
    </location>
</feature>
<dbReference type="PANTHER" id="PTHR41324:SF1">
    <property type="entry name" value="DUF2232 DOMAIN-CONTAINING PROTEIN"/>
    <property type="match status" value="1"/>
</dbReference>
<organism evidence="2 3">
    <name type="scientific">candidate division KSB3 bacterium</name>
    <dbReference type="NCBI Taxonomy" id="2044937"/>
    <lineage>
        <taxon>Bacteria</taxon>
        <taxon>candidate division KSB3</taxon>
    </lineage>
</organism>
<keyword evidence="1" id="KW-1133">Transmembrane helix</keyword>
<dbReference type="PANTHER" id="PTHR41324">
    <property type="entry name" value="MEMBRANE PROTEIN-RELATED"/>
    <property type="match status" value="1"/>
</dbReference>
<feature type="transmembrane region" description="Helical" evidence="1">
    <location>
        <begin position="47"/>
        <end position="65"/>
    </location>
</feature>
<dbReference type="Proteomes" id="UP000229740">
    <property type="component" value="Unassembled WGS sequence"/>
</dbReference>
<reference evidence="2 3" key="1">
    <citation type="submission" date="2017-10" db="EMBL/GenBank/DDBJ databases">
        <title>Novel microbial diversity and functional potential in the marine mammal oral microbiome.</title>
        <authorList>
            <person name="Dudek N.K."/>
            <person name="Sun C.L."/>
            <person name="Burstein D."/>
            <person name="Kantor R.S."/>
            <person name="Aliaga Goltsman D.S."/>
            <person name="Bik E.M."/>
            <person name="Thomas B.C."/>
            <person name="Banfield J.F."/>
            <person name="Relman D.A."/>
        </authorList>
    </citation>
    <scope>NUCLEOTIDE SEQUENCE [LARGE SCALE GENOMIC DNA]</scope>
    <source>
        <strain evidence="2">DOLZORAL124_49_17</strain>
    </source>
</reference>